<dbReference type="Proteomes" id="UP000199229">
    <property type="component" value="Unassembled WGS sequence"/>
</dbReference>
<accession>A0A1I2X268</accession>
<keyword evidence="5" id="KW-0808">Transferase</keyword>
<dbReference type="GO" id="GO:0004190">
    <property type="term" value="F:aspartic-type endopeptidase activity"/>
    <property type="evidence" value="ECO:0007669"/>
    <property type="project" value="InterPro"/>
</dbReference>
<name>A0A1I2X268_9HYPH</name>
<protein>
    <submittedName>
        <fullName evidence="5">Leader peptidase (Prepilin peptidase) / N-methyltransferase</fullName>
    </submittedName>
</protein>
<sequence length="159" mass="16203">MIPLDLVAPLLPLPFTLPIAVIDGRRQRIPNGLNLALFGGGLAYAALRGDGLGGALTGAVAAYALLYGLRAAYARLRGRPGLGLGDVKFVAAAVSWIGLPALPLLILTASLAALAALLVLRLSGRAIRGDTRLAFGPFLVLGLHATLLVGAIPALPGMN</sequence>
<dbReference type="InterPro" id="IPR000045">
    <property type="entry name" value="Prepilin_IV_endopep_pep"/>
</dbReference>
<evidence type="ECO:0000313" key="6">
    <source>
        <dbReference type="Proteomes" id="UP000199229"/>
    </source>
</evidence>
<gene>
    <name evidence="5" type="ORF">SAMN05192565_13113</name>
</gene>
<comment type="similarity">
    <text evidence="1 2">Belongs to the peptidase A24 family.</text>
</comment>
<reference evidence="6" key="1">
    <citation type="submission" date="2016-10" db="EMBL/GenBank/DDBJ databases">
        <authorList>
            <person name="Varghese N."/>
            <person name="Submissions S."/>
        </authorList>
    </citation>
    <scope>NUCLEOTIDE SEQUENCE [LARGE SCALE GENOMIC DNA]</scope>
    <source>
        <strain evidence="6">Gh-105</strain>
    </source>
</reference>
<evidence type="ECO:0000313" key="5">
    <source>
        <dbReference type="EMBL" id="SFH07638.1"/>
    </source>
</evidence>
<dbReference type="InterPro" id="IPR050882">
    <property type="entry name" value="Prepilin_peptidase/N-MTase"/>
</dbReference>
<keyword evidence="3" id="KW-0472">Membrane</keyword>
<keyword evidence="3" id="KW-1133">Transmembrane helix</keyword>
<dbReference type="PANTHER" id="PTHR30487:SF0">
    <property type="entry name" value="PREPILIN LEADER PEPTIDASE_N-METHYLTRANSFERASE-RELATED"/>
    <property type="match status" value="1"/>
</dbReference>
<organism evidence="5 6">
    <name type="scientific">Methylobacterium gossipiicola</name>
    <dbReference type="NCBI Taxonomy" id="582675"/>
    <lineage>
        <taxon>Bacteria</taxon>
        <taxon>Pseudomonadati</taxon>
        <taxon>Pseudomonadota</taxon>
        <taxon>Alphaproteobacteria</taxon>
        <taxon>Hyphomicrobiales</taxon>
        <taxon>Methylobacteriaceae</taxon>
        <taxon>Methylobacterium</taxon>
    </lineage>
</organism>
<dbReference type="GO" id="GO:0006465">
    <property type="term" value="P:signal peptide processing"/>
    <property type="evidence" value="ECO:0007669"/>
    <property type="project" value="TreeGrafter"/>
</dbReference>
<feature type="transmembrane region" description="Helical" evidence="3">
    <location>
        <begin position="104"/>
        <end position="122"/>
    </location>
</feature>
<dbReference type="GO" id="GO:0008168">
    <property type="term" value="F:methyltransferase activity"/>
    <property type="evidence" value="ECO:0007669"/>
    <property type="project" value="UniProtKB-KW"/>
</dbReference>
<evidence type="ECO:0000259" key="4">
    <source>
        <dbReference type="Pfam" id="PF01478"/>
    </source>
</evidence>
<keyword evidence="5" id="KW-0489">Methyltransferase</keyword>
<evidence type="ECO:0000256" key="3">
    <source>
        <dbReference type="SAM" id="Phobius"/>
    </source>
</evidence>
<proteinExistence type="inferred from homology"/>
<evidence type="ECO:0000256" key="2">
    <source>
        <dbReference type="RuleBase" id="RU003793"/>
    </source>
</evidence>
<evidence type="ECO:0000256" key="1">
    <source>
        <dbReference type="ARBA" id="ARBA00005801"/>
    </source>
</evidence>
<dbReference type="AlphaFoldDB" id="A0A1I2X268"/>
<dbReference type="PANTHER" id="PTHR30487">
    <property type="entry name" value="TYPE 4 PREPILIN-LIKE PROTEINS LEADER PEPTIDE-PROCESSING ENZYME"/>
    <property type="match status" value="1"/>
</dbReference>
<dbReference type="Pfam" id="PF01478">
    <property type="entry name" value="Peptidase_A24"/>
    <property type="match status" value="1"/>
</dbReference>
<dbReference type="InterPro" id="IPR014032">
    <property type="entry name" value="Peptidase_A24A_bac"/>
</dbReference>
<dbReference type="EMBL" id="FOPM01000031">
    <property type="protein sequence ID" value="SFH07638.1"/>
    <property type="molecule type" value="Genomic_DNA"/>
</dbReference>
<feature type="transmembrane region" description="Helical" evidence="3">
    <location>
        <begin position="52"/>
        <end position="69"/>
    </location>
</feature>
<dbReference type="GO" id="GO:0005886">
    <property type="term" value="C:plasma membrane"/>
    <property type="evidence" value="ECO:0007669"/>
    <property type="project" value="TreeGrafter"/>
</dbReference>
<feature type="domain" description="Prepilin type IV endopeptidase peptidase" evidence="4">
    <location>
        <begin position="15"/>
        <end position="116"/>
    </location>
</feature>
<dbReference type="GO" id="GO:0032259">
    <property type="term" value="P:methylation"/>
    <property type="evidence" value="ECO:0007669"/>
    <property type="project" value="UniProtKB-KW"/>
</dbReference>
<dbReference type="PRINTS" id="PR00864">
    <property type="entry name" value="PREPILNPTASE"/>
</dbReference>
<feature type="transmembrane region" description="Helical" evidence="3">
    <location>
        <begin position="134"/>
        <end position="155"/>
    </location>
</feature>
<dbReference type="STRING" id="582675.SAMN05192565_13113"/>
<keyword evidence="6" id="KW-1185">Reference proteome</keyword>
<keyword evidence="3" id="KW-0812">Transmembrane</keyword>
<dbReference type="RefSeq" id="WP_091974934.1">
    <property type="nucleotide sequence ID" value="NZ_FOPM01000031.1"/>
</dbReference>
<dbReference type="Gene3D" id="1.20.120.1220">
    <property type="match status" value="1"/>
</dbReference>